<dbReference type="InterPro" id="IPR008523">
    <property type="entry name" value="DUF805"/>
</dbReference>
<evidence type="ECO:0000256" key="1">
    <source>
        <dbReference type="SAM" id="Phobius"/>
    </source>
</evidence>
<accession>A0A6A8DHJ8</accession>
<dbReference type="RefSeq" id="WP_153736939.1">
    <property type="nucleotide sequence ID" value="NZ_WJNG01000008.1"/>
</dbReference>
<name>A0A6A8DHJ8_9BACI</name>
<evidence type="ECO:0000313" key="2">
    <source>
        <dbReference type="EMBL" id="MRH43309.1"/>
    </source>
</evidence>
<reference evidence="2" key="1">
    <citation type="submission" date="2019-11" db="EMBL/GenBank/DDBJ databases">
        <authorList>
            <person name="Li J."/>
        </authorList>
    </citation>
    <scope>NUCLEOTIDE SEQUENCE</scope>
    <source>
        <strain evidence="2">B6B</strain>
    </source>
</reference>
<dbReference type="OrthoDB" id="9812349at2"/>
<feature type="transmembrane region" description="Helical" evidence="1">
    <location>
        <begin position="46"/>
        <end position="67"/>
    </location>
</feature>
<dbReference type="Pfam" id="PF05656">
    <property type="entry name" value="DUF805"/>
    <property type="match status" value="1"/>
</dbReference>
<dbReference type="EMBL" id="WJNG01000008">
    <property type="protein sequence ID" value="MRH43309.1"/>
    <property type="molecule type" value="Genomic_DNA"/>
</dbReference>
<gene>
    <name evidence="2" type="ORF">GH741_11520</name>
</gene>
<organism evidence="2 3">
    <name type="scientific">Aquibacillus halophilus</name>
    <dbReference type="NCBI Taxonomy" id="930132"/>
    <lineage>
        <taxon>Bacteria</taxon>
        <taxon>Bacillati</taxon>
        <taxon>Bacillota</taxon>
        <taxon>Bacilli</taxon>
        <taxon>Bacillales</taxon>
        <taxon>Bacillaceae</taxon>
        <taxon>Aquibacillus</taxon>
    </lineage>
</organism>
<dbReference type="AlphaFoldDB" id="A0A6A8DHJ8"/>
<evidence type="ECO:0000313" key="3">
    <source>
        <dbReference type="Proteomes" id="UP000799092"/>
    </source>
</evidence>
<proteinExistence type="predicted"/>
<dbReference type="GO" id="GO:0005886">
    <property type="term" value="C:plasma membrane"/>
    <property type="evidence" value="ECO:0007669"/>
    <property type="project" value="TreeGrafter"/>
</dbReference>
<dbReference type="PANTHER" id="PTHR34980:SF2">
    <property type="entry name" value="INNER MEMBRANE PROTEIN YHAH-RELATED"/>
    <property type="match status" value="1"/>
</dbReference>
<feature type="transmembrane region" description="Helical" evidence="1">
    <location>
        <begin position="21"/>
        <end position="40"/>
    </location>
</feature>
<feature type="transmembrane region" description="Helical" evidence="1">
    <location>
        <begin position="79"/>
        <end position="102"/>
    </location>
</feature>
<keyword evidence="3" id="KW-1185">Reference proteome</keyword>
<keyword evidence="1" id="KW-0812">Transmembrane</keyword>
<protein>
    <submittedName>
        <fullName evidence="2">DUF805 domain-containing protein</fullName>
    </submittedName>
</protein>
<comment type="caution">
    <text evidence="2">The sequence shown here is derived from an EMBL/GenBank/DDBJ whole genome shotgun (WGS) entry which is preliminary data.</text>
</comment>
<keyword evidence="1" id="KW-0472">Membrane</keyword>
<dbReference type="PANTHER" id="PTHR34980">
    <property type="entry name" value="INNER MEMBRANE PROTEIN-RELATED-RELATED"/>
    <property type="match status" value="1"/>
</dbReference>
<dbReference type="Proteomes" id="UP000799092">
    <property type="component" value="Unassembled WGS sequence"/>
</dbReference>
<sequence>MEWYLKVIKNYAVFDGRARRTEYWVFTLINVMIGVVLAILEAISGLFGILSFFYYLFILIPGIAVTVRRLHDIGKSGWWFLIGFVPFIGPIILLVFTCLDSYQFENEYGPNPKFE</sequence>
<keyword evidence="1" id="KW-1133">Transmembrane helix</keyword>